<keyword evidence="7 8" id="KW-0326">Glycosidase</keyword>
<dbReference type="InterPro" id="IPR041233">
    <property type="entry name" value="Melibiase_C"/>
</dbReference>
<evidence type="ECO:0000256" key="2">
    <source>
        <dbReference type="ARBA" id="ARBA00003969"/>
    </source>
</evidence>
<dbReference type="Gene3D" id="3.20.20.70">
    <property type="entry name" value="Aldolase class I"/>
    <property type="match status" value="1"/>
</dbReference>
<feature type="chain" id="PRO_5016760878" description="Alpha-galactosidase" evidence="9">
    <location>
        <begin position="17"/>
        <end position="413"/>
    </location>
</feature>
<dbReference type="Pfam" id="PF16499">
    <property type="entry name" value="Melibiase_2"/>
    <property type="match status" value="1"/>
</dbReference>
<dbReference type="SUPFAM" id="SSF51011">
    <property type="entry name" value="Glycosyl hydrolase domain"/>
    <property type="match status" value="1"/>
</dbReference>
<gene>
    <name evidence="11" type="ORF">BP5553_10342</name>
</gene>
<evidence type="ECO:0000313" key="12">
    <source>
        <dbReference type="Proteomes" id="UP000254866"/>
    </source>
</evidence>
<evidence type="ECO:0000256" key="7">
    <source>
        <dbReference type="ARBA" id="ARBA00023295"/>
    </source>
</evidence>
<dbReference type="GeneID" id="43603191"/>
<evidence type="ECO:0000256" key="9">
    <source>
        <dbReference type="SAM" id="SignalP"/>
    </source>
</evidence>
<feature type="domain" description="Alpha galactosidase C-terminal" evidence="10">
    <location>
        <begin position="339"/>
        <end position="407"/>
    </location>
</feature>
<dbReference type="SUPFAM" id="SSF51445">
    <property type="entry name" value="(Trans)glycosidases"/>
    <property type="match status" value="1"/>
</dbReference>
<dbReference type="OrthoDB" id="5795902at2759"/>
<dbReference type="PROSITE" id="PS00512">
    <property type="entry name" value="ALPHA_GALACTOSIDASE"/>
    <property type="match status" value="1"/>
</dbReference>
<dbReference type="FunFam" id="3.20.20.70:FF:000197">
    <property type="entry name" value="Alpha-galactosidase"/>
    <property type="match status" value="1"/>
</dbReference>
<dbReference type="CDD" id="cd14792">
    <property type="entry name" value="GH27"/>
    <property type="match status" value="1"/>
</dbReference>
<dbReference type="GO" id="GO:0004557">
    <property type="term" value="F:alpha-galactosidase activity"/>
    <property type="evidence" value="ECO:0007669"/>
    <property type="project" value="UniProtKB-EC"/>
</dbReference>
<feature type="signal peptide" evidence="9">
    <location>
        <begin position="1"/>
        <end position="16"/>
    </location>
</feature>
<comment type="function">
    <text evidence="2">Hydrolyzes a variety of simple alpha-D-galactoside as well as more complex molecules such as oligosaccharides and polysaccharides.</text>
</comment>
<dbReference type="EMBL" id="NPIC01000015">
    <property type="protein sequence ID" value="RDL30464.1"/>
    <property type="molecule type" value="Genomic_DNA"/>
</dbReference>
<reference evidence="11 12" key="1">
    <citation type="journal article" date="2018" name="IMA Fungus">
        <title>IMA Genome-F 9: Draft genome sequence of Annulohypoxylon stygium, Aspergillus mulundensis, Berkeleyomyces basicola (syn. Thielaviopsis basicola), Ceratocystis smalleyi, two Cercospora beticola strains, Coleophoma cylindrospora, Fusarium fracticaudum, Phialophora cf. hyalina, and Morchella septimelata.</title>
        <authorList>
            <person name="Wingfield B.D."/>
            <person name="Bills G.F."/>
            <person name="Dong Y."/>
            <person name="Huang W."/>
            <person name="Nel W.J."/>
            <person name="Swalarsk-Parry B.S."/>
            <person name="Vaghefi N."/>
            <person name="Wilken P.M."/>
            <person name="An Z."/>
            <person name="de Beer Z.W."/>
            <person name="De Vos L."/>
            <person name="Chen L."/>
            <person name="Duong T.A."/>
            <person name="Gao Y."/>
            <person name="Hammerbacher A."/>
            <person name="Kikkert J.R."/>
            <person name="Li Y."/>
            <person name="Li H."/>
            <person name="Li K."/>
            <person name="Li Q."/>
            <person name="Liu X."/>
            <person name="Ma X."/>
            <person name="Naidoo K."/>
            <person name="Pethybridge S.J."/>
            <person name="Sun J."/>
            <person name="Steenkamp E.T."/>
            <person name="van der Nest M.A."/>
            <person name="van Wyk S."/>
            <person name="Wingfield M.J."/>
            <person name="Xiong C."/>
            <person name="Yue Q."/>
            <person name="Zhang X."/>
        </authorList>
    </citation>
    <scope>NUCLEOTIDE SEQUENCE [LARGE SCALE GENOMIC DNA]</scope>
    <source>
        <strain evidence="11 12">BP 5553</strain>
    </source>
</reference>
<dbReference type="InterPro" id="IPR002241">
    <property type="entry name" value="Glyco_hydro_27"/>
</dbReference>
<dbReference type="Gene3D" id="2.60.40.1180">
    <property type="entry name" value="Golgi alpha-mannosidase II"/>
    <property type="match status" value="1"/>
</dbReference>
<evidence type="ECO:0000256" key="5">
    <source>
        <dbReference type="ARBA" id="ARBA00022729"/>
    </source>
</evidence>
<dbReference type="PRINTS" id="PR00740">
    <property type="entry name" value="GLHYDRLASE27"/>
</dbReference>
<dbReference type="RefSeq" id="XP_031864989.1">
    <property type="nucleotide sequence ID" value="XM_032018965.1"/>
</dbReference>
<dbReference type="Proteomes" id="UP000254866">
    <property type="component" value="Unassembled WGS sequence"/>
</dbReference>
<evidence type="ECO:0000256" key="1">
    <source>
        <dbReference type="ARBA" id="ARBA00001255"/>
    </source>
</evidence>
<evidence type="ECO:0000259" key="10">
    <source>
        <dbReference type="Pfam" id="PF17801"/>
    </source>
</evidence>
<dbReference type="AlphaFoldDB" id="A0A370T9X6"/>
<comment type="similarity">
    <text evidence="3 8">Belongs to the glycosyl hydrolase 27 family.</text>
</comment>
<dbReference type="InterPro" id="IPR013785">
    <property type="entry name" value="Aldolase_TIM"/>
</dbReference>
<dbReference type="STRING" id="2656787.A0A370T9X6"/>
<keyword evidence="8" id="KW-1015">Disulfide bond</keyword>
<dbReference type="PANTHER" id="PTHR11452:SF75">
    <property type="entry name" value="ALPHA-GALACTOSIDASE MEL1"/>
    <property type="match status" value="1"/>
</dbReference>
<dbReference type="InterPro" id="IPR017853">
    <property type="entry name" value="GH"/>
</dbReference>
<dbReference type="GO" id="GO:0005975">
    <property type="term" value="P:carbohydrate metabolic process"/>
    <property type="evidence" value="ECO:0007669"/>
    <property type="project" value="InterPro"/>
</dbReference>
<sequence>MRSGLLVLAAADIVRSLPQTVSEKPDNLDRRLMNGLGKTPALGWNSWNQGGCEAATAVVALNTASAFINLGLRDVGYTYINIDDCWSTTSRNSSGYLVPDPNKFPQGIKALTDQIHSMGLKFGLYGDAGTMTCAGHPGSQGYEVQDAKLLASWGVDYWKHDNCYTPCNAGLQQTCTNPAGSSQTWYIKMRDALLSSGRPIFYSLCNWGRDNVWTWGADVGNSWRMSIDNWGNWADVVRIASEAAPIASYSAAYGFNDLDMMIIGNGRLTTAEERTHFGIWAISKSPIIMGTDLTKLTTERLNLIKNRALLAINQDSLGKAATTFRPSGAASPVSGQLYPYWAGPLSDGVVVGLVAPDGAQTLSVNFADVPGLGAGTFAWTELYSGHTGSGISVSANLNAHDMAVFKVVRIASG</sequence>
<dbReference type="Pfam" id="PF17801">
    <property type="entry name" value="Melibiase_C"/>
    <property type="match status" value="1"/>
</dbReference>
<dbReference type="InterPro" id="IPR013780">
    <property type="entry name" value="Glyco_hydro_b"/>
</dbReference>
<protein>
    <recommendedName>
        <fullName evidence="4 8">Alpha-galactosidase</fullName>
        <ecNumber evidence="4 8">3.2.1.22</ecNumber>
    </recommendedName>
    <alternativeName>
        <fullName evidence="8">Melibiase</fullName>
    </alternativeName>
</protein>
<organism evidence="11 12">
    <name type="scientific">Venustampulla echinocandica</name>
    <dbReference type="NCBI Taxonomy" id="2656787"/>
    <lineage>
        <taxon>Eukaryota</taxon>
        <taxon>Fungi</taxon>
        <taxon>Dikarya</taxon>
        <taxon>Ascomycota</taxon>
        <taxon>Pezizomycotina</taxon>
        <taxon>Leotiomycetes</taxon>
        <taxon>Helotiales</taxon>
        <taxon>Pleuroascaceae</taxon>
        <taxon>Venustampulla</taxon>
    </lineage>
</organism>
<name>A0A370T9X6_9HELO</name>
<comment type="catalytic activity">
    <reaction evidence="1 8">
        <text>Hydrolysis of terminal, non-reducing alpha-D-galactose residues in alpha-D-galactosides, including galactose oligosaccharides, galactomannans and galactolipids.</text>
        <dbReference type="EC" id="3.2.1.22"/>
    </reaction>
</comment>
<keyword evidence="5 9" id="KW-0732">Signal</keyword>
<dbReference type="PANTHER" id="PTHR11452">
    <property type="entry name" value="ALPHA-GALACTOSIDASE/ALPHA-N-ACETYLGALACTOSAMINIDASE"/>
    <property type="match status" value="1"/>
</dbReference>
<evidence type="ECO:0000256" key="3">
    <source>
        <dbReference type="ARBA" id="ARBA00009743"/>
    </source>
</evidence>
<evidence type="ECO:0000313" key="11">
    <source>
        <dbReference type="EMBL" id="RDL30464.1"/>
    </source>
</evidence>
<evidence type="ECO:0000256" key="4">
    <source>
        <dbReference type="ARBA" id="ARBA00012755"/>
    </source>
</evidence>
<keyword evidence="12" id="KW-1185">Reference proteome</keyword>
<dbReference type="EC" id="3.2.1.22" evidence="4 8"/>
<dbReference type="InterPro" id="IPR000111">
    <property type="entry name" value="Glyco_hydro_27/36_CS"/>
</dbReference>
<comment type="caution">
    <text evidence="11">The sequence shown here is derived from an EMBL/GenBank/DDBJ whole genome shotgun (WGS) entry which is preliminary data.</text>
</comment>
<accession>A0A370T9X6</accession>
<keyword evidence="6 8" id="KW-0378">Hydrolase</keyword>
<evidence type="ECO:0000256" key="6">
    <source>
        <dbReference type="ARBA" id="ARBA00022801"/>
    </source>
</evidence>
<evidence type="ECO:0000256" key="8">
    <source>
        <dbReference type="RuleBase" id="RU361168"/>
    </source>
</evidence>
<proteinExistence type="inferred from homology"/>